<accession>A0A151S9V9</accession>
<dbReference type="Proteomes" id="UP000075243">
    <property type="component" value="Unassembled WGS sequence"/>
</dbReference>
<evidence type="ECO:0000259" key="3">
    <source>
        <dbReference type="Pfam" id="PF22936"/>
    </source>
</evidence>
<evidence type="ECO:0000313" key="5">
    <source>
        <dbReference type="EMBL" id="KYP51568.1"/>
    </source>
</evidence>
<feature type="region of interest" description="Disordered" evidence="1">
    <location>
        <begin position="1"/>
        <end position="20"/>
    </location>
</feature>
<dbReference type="InterPro" id="IPR025724">
    <property type="entry name" value="GAG-pre-integrase_dom"/>
</dbReference>
<evidence type="ECO:0000313" key="4">
    <source>
        <dbReference type="EMBL" id="KYP51540.1"/>
    </source>
</evidence>
<feature type="domain" description="GAG-pre-integrase" evidence="2">
    <location>
        <begin position="149"/>
        <end position="205"/>
    </location>
</feature>
<keyword evidence="6" id="KW-1185">Reference proteome</keyword>
<evidence type="ECO:0000259" key="2">
    <source>
        <dbReference type="Pfam" id="PF13976"/>
    </source>
</evidence>
<dbReference type="OMA" id="GTSHIAF"/>
<dbReference type="AlphaFoldDB" id="A0A151S9V9"/>
<organism evidence="5 6">
    <name type="scientific">Cajanus cajan</name>
    <name type="common">Pigeon pea</name>
    <name type="synonym">Cajanus indicus</name>
    <dbReference type="NCBI Taxonomy" id="3821"/>
    <lineage>
        <taxon>Eukaryota</taxon>
        <taxon>Viridiplantae</taxon>
        <taxon>Streptophyta</taxon>
        <taxon>Embryophyta</taxon>
        <taxon>Tracheophyta</taxon>
        <taxon>Spermatophyta</taxon>
        <taxon>Magnoliopsida</taxon>
        <taxon>eudicotyledons</taxon>
        <taxon>Gunneridae</taxon>
        <taxon>Pentapetalae</taxon>
        <taxon>rosids</taxon>
        <taxon>fabids</taxon>
        <taxon>Fabales</taxon>
        <taxon>Fabaceae</taxon>
        <taxon>Papilionoideae</taxon>
        <taxon>50 kb inversion clade</taxon>
        <taxon>NPAAA clade</taxon>
        <taxon>indigoferoid/millettioid clade</taxon>
        <taxon>Phaseoleae</taxon>
        <taxon>Cajanus</taxon>
    </lineage>
</organism>
<name>A0A151S9V9_CAJCA</name>
<evidence type="ECO:0000313" key="6">
    <source>
        <dbReference type="Proteomes" id="UP000075243"/>
    </source>
</evidence>
<reference evidence="5 6" key="1">
    <citation type="journal article" date="2012" name="Nat. Biotechnol.">
        <title>Draft genome sequence of pigeonpea (Cajanus cajan), an orphan legume crop of resource-poor farmers.</title>
        <authorList>
            <person name="Varshney R.K."/>
            <person name="Chen W."/>
            <person name="Li Y."/>
            <person name="Bharti A.K."/>
            <person name="Saxena R.K."/>
            <person name="Schlueter J.A."/>
            <person name="Donoghue M.T."/>
            <person name="Azam S."/>
            <person name="Fan G."/>
            <person name="Whaley A.M."/>
            <person name="Farmer A.D."/>
            <person name="Sheridan J."/>
            <person name="Iwata A."/>
            <person name="Tuteja R."/>
            <person name="Penmetsa R.V."/>
            <person name="Wu W."/>
            <person name="Upadhyaya H.D."/>
            <person name="Yang S.P."/>
            <person name="Shah T."/>
            <person name="Saxena K.B."/>
            <person name="Michael T."/>
            <person name="McCombie W.R."/>
            <person name="Yang B."/>
            <person name="Zhang G."/>
            <person name="Yang H."/>
            <person name="Wang J."/>
            <person name="Spillane C."/>
            <person name="Cook D.R."/>
            <person name="May G.D."/>
            <person name="Xu X."/>
            <person name="Jackson S.A."/>
        </authorList>
    </citation>
    <scope>NUCLEOTIDE SEQUENCE [LARGE SCALE GENOMIC DNA]</scope>
    <source>
        <strain evidence="6">cv. Asha</strain>
    </source>
</reference>
<dbReference type="Gramene" id="C.cajan_25355.t">
    <property type="protein sequence ID" value="C.cajan_25355.t.cds1"/>
    <property type="gene ID" value="C.cajan_25355"/>
</dbReference>
<dbReference type="Pfam" id="PF22936">
    <property type="entry name" value="Pol_BBD"/>
    <property type="match status" value="1"/>
</dbReference>
<proteinExistence type="predicted"/>
<dbReference type="Pfam" id="PF13976">
    <property type="entry name" value="gag_pre-integrs"/>
    <property type="match status" value="1"/>
</dbReference>
<dbReference type="InterPro" id="IPR054722">
    <property type="entry name" value="PolX-like_BBD"/>
</dbReference>
<dbReference type="EMBL" id="KQ483436">
    <property type="protein sequence ID" value="KYP51540.1"/>
    <property type="molecule type" value="Genomic_DNA"/>
</dbReference>
<evidence type="ECO:0000256" key="1">
    <source>
        <dbReference type="SAM" id="MobiDB-lite"/>
    </source>
</evidence>
<gene>
    <name evidence="4" type="ORF">KK1_026567</name>
    <name evidence="5" type="ORF">KK1_026596</name>
</gene>
<dbReference type="EMBL" id="KQ483436">
    <property type="protein sequence ID" value="KYP51568.1"/>
    <property type="molecule type" value="Genomic_DNA"/>
</dbReference>
<protein>
    <submittedName>
        <fullName evidence="5">Uncharacterized protein</fullName>
    </submittedName>
</protein>
<dbReference type="Gramene" id="C.cajan_25327.t">
    <property type="protein sequence ID" value="C.cajan_25327.t.cds1"/>
    <property type="gene ID" value="C.cajan_25327"/>
</dbReference>
<feature type="domain" description="Retrovirus-related Pol polyprotein from transposon TNT 1-94-like beta-barrel" evidence="3">
    <location>
        <begin position="13"/>
        <end position="94"/>
    </location>
</feature>
<sequence>MIASSSSSGNNTWYPDSGASNHVTNVSQNIQQFTPFEGPDQIHVGNGQGLHINSTGVTTFPSPKNPNFHFALNNLLFVPSITKNLISVSQFSKDNSVFFEFHPSVCLVKSQDTKEILLQGSVSPDGLYQFPALLPATSKQPVQCFQTATSPSVNIAGHKSVSFATWHSRLGHPNVDVMKLVFRNFNIQSINNIDSDFCSSCCLGKPHRLPSSLSKTVYTTPFELIFSDL</sequence>